<accession>A0A917D2J2</accession>
<feature type="chain" id="PRO_5038909689" evidence="2">
    <location>
        <begin position="31"/>
        <end position="533"/>
    </location>
</feature>
<reference evidence="5" key="1">
    <citation type="journal article" date="2014" name="Int. J. Syst. Evol. Microbiol.">
        <title>Complete genome sequence of Corynebacterium casei LMG S-19264T (=DSM 44701T), isolated from a smear-ripened cheese.</title>
        <authorList>
            <consortium name="US DOE Joint Genome Institute (JGI-PGF)"/>
            <person name="Walter F."/>
            <person name="Albersmeier A."/>
            <person name="Kalinowski J."/>
            <person name="Ruckert C."/>
        </authorList>
    </citation>
    <scope>NUCLEOTIDE SEQUENCE</scope>
    <source>
        <strain evidence="5">CCM 7905</strain>
    </source>
</reference>
<gene>
    <name evidence="5" type="ORF">GCM10007304_23500</name>
</gene>
<reference evidence="5" key="2">
    <citation type="submission" date="2020-09" db="EMBL/GenBank/DDBJ databases">
        <authorList>
            <person name="Sun Q."/>
            <person name="Sedlacek I."/>
        </authorList>
    </citation>
    <scope>NUCLEOTIDE SEQUENCE</scope>
    <source>
        <strain evidence="5">CCM 7905</strain>
    </source>
</reference>
<keyword evidence="5" id="KW-0378">Hydrolase</keyword>
<feature type="region of interest" description="Disordered" evidence="1">
    <location>
        <begin position="30"/>
        <end position="69"/>
    </location>
</feature>
<dbReference type="Pfam" id="PF00561">
    <property type="entry name" value="Abhydrolase_1"/>
    <property type="match status" value="1"/>
</dbReference>
<evidence type="ECO:0000256" key="1">
    <source>
        <dbReference type="SAM" id="MobiDB-lite"/>
    </source>
</evidence>
<dbReference type="Gene3D" id="3.40.50.1820">
    <property type="entry name" value="alpha/beta hydrolase"/>
    <property type="match status" value="1"/>
</dbReference>
<dbReference type="EMBL" id="BMCU01000002">
    <property type="protein sequence ID" value="GGG08726.1"/>
    <property type="molecule type" value="Genomic_DNA"/>
</dbReference>
<evidence type="ECO:0000259" key="3">
    <source>
        <dbReference type="Pfam" id="PF00561"/>
    </source>
</evidence>
<feature type="domain" description="AB hydrolase-1" evidence="3">
    <location>
        <begin position="163"/>
        <end position="327"/>
    </location>
</feature>
<dbReference type="InterPro" id="IPR001807">
    <property type="entry name" value="ClC"/>
</dbReference>
<dbReference type="AlphaFoldDB" id="A0A917D2J2"/>
<evidence type="ECO:0000313" key="6">
    <source>
        <dbReference type="Proteomes" id="UP000654257"/>
    </source>
</evidence>
<keyword evidence="5" id="KW-0645">Protease</keyword>
<feature type="signal peptide" evidence="2">
    <location>
        <begin position="1"/>
        <end position="30"/>
    </location>
</feature>
<feature type="domain" description="Peptidase S33 tripeptidyl aminopeptidase-like C-terminal" evidence="4">
    <location>
        <begin position="429"/>
        <end position="531"/>
    </location>
</feature>
<dbReference type="GO" id="GO:0006508">
    <property type="term" value="P:proteolysis"/>
    <property type="evidence" value="ECO:0007669"/>
    <property type="project" value="UniProtKB-KW"/>
</dbReference>
<name>A0A917D2J2_9NOCA</name>
<comment type="caution">
    <text evidence="5">The sequence shown here is derived from an EMBL/GenBank/DDBJ whole genome shotgun (WGS) entry which is preliminary data.</text>
</comment>
<evidence type="ECO:0000259" key="4">
    <source>
        <dbReference type="Pfam" id="PF08386"/>
    </source>
</evidence>
<protein>
    <submittedName>
        <fullName evidence="5">Protease</fullName>
    </submittedName>
</protein>
<evidence type="ECO:0000313" key="5">
    <source>
        <dbReference type="EMBL" id="GGG08726.1"/>
    </source>
</evidence>
<keyword evidence="6" id="KW-1185">Reference proteome</keyword>
<dbReference type="GO" id="GO:0008233">
    <property type="term" value="F:peptidase activity"/>
    <property type="evidence" value="ECO:0007669"/>
    <property type="project" value="UniProtKB-KW"/>
</dbReference>
<organism evidence="5 6">
    <name type="scientific">Rhodococcoides trifolii</name>
    <dbReference type="NCBI Taxonomy" id="908250"/>
    <lineage>
        <taxon>Bacteria</taxon>
        <taxon>Bacillati</taxon>
        <taxon>Actinomycetota</taxon>
        <taxon>Actinomycetes</taxon>
        <taxon>Mycobacteriales</taxon>
        <taxon>Nocardiaceae</taxon>
        <taxon>Rhodococcoides</taxon>
    </lineage>
</organism>
<dbReference type="InterPro" id="IPR029058">
    <property type="entry name" value="AB_hydrolase_fold"/>
</dbReference>
<dbReference type="Proteomes" id="UP000654257">
    <property type="component" value="Unassembled WGS sequence"/>
</dbReference>
<dbReference type="GO" id="GO:0015108">
    <property type="term" value="F:chloride transmembrane transporter activity"/>
    <property type="evidence" value="ECO:0007669"/>
    <property type="project" value="InterPro"/>
</dbReference>
<proteinExistence type="predicted"/>
<evidence type="ECO:0000256" key="2">
    <source>
        <dbReference type="SAM" id="SignalP"/>
    </source>
</evidence>
<dbReference type="SUPFAM" id="SSF53474">
    <property type="entry name" value="alpha/beta-Hydrolases"/>
    <property type="match status" value="1"/>
</dbReference>
<keyword evidence="2" id="KW-0732">Signal</keyword>
<dbReference type="RefSeq" id="WP_188544950.1">
    <property type="nucleotide sequence ID" value="NZ_BMCU01000002.1"/>
</dbReference>
<dbReference type="PRINTS" id="PR00762">
    <property type="entry name" value="CLCHANNEL"/>
</dbReference>
<dbReference type="InterPro" id="IPR013595">
    <property type="entry name" value="Pept_S33_TAP-like_C"/>
</dbReference>
<sequence>MTSTFQVATGRRPLAIVAVLSAIALTAGCAAGPSTRPDVAVERSGGGAGAPESTTEDPGPAGPPPLEVPITDLAWQDCTASTTSRYGVTASASVVVECATFSAPIDASDVSLGTFDLAATRARLSTTPPEAAPLIYSPGSDRPASADIAVLAAQPDTSLLAAHPVVGVDRRGLGASAPFDCGTAMTDVRSQLADLGQFTPGSTDPVDTVASLGRDATIACTDFLQADALKFGNAASADDLEALRTALGVRTLGLVGSGNGALVALAYVSSHADNVSRLILDSPNSVNTDASSTTEQTVKGREAAFDAFAARCVASNCSLGADPRAATTELLSRAASGGLGPVSASSLLAAITRSLAFGSPVDAAARTTALSNTLSSAARGDTSALTAAVLATRADVGSDGQFVSRCTDGQQWPGPDRVRELRQSWGQSYPLFGADAALGMLACAAWPASSPSPLPGSIAVPVLVLSGNADPVVGNDGLPAVTGAIAATGATTASVTWQGFGHPVSILSSCARSSVVAYANDATLPGDGNACPA</sequence>
<dbReference type="Pfam" id="PF08386">
    <property type="entry name" value="Abhydrolase_4"/>
    <property type="match status" value="1"/>
</dbReference>
<dbReference type="InterPro" id="IPR000073">
    <property type="entry name" value="AB_hydrolase_1"/>
</dbReference>
<dbReference type="GO" id="GO:0016020">
    <property type="term" value="C:membrane"/>
    <property type="evidence" value="ECO:0007669"/>
    <property type="project" value="InterPro"/>
</dbReference>